<organism evidence="11 12">
    <name type="scientific">Phenylobacterium kunshanense</name>
    <dbReference type="NCBI Taxonomy" id="1445034"/>
    <lineage>
        <taxon>Bacteria</taxon>
        <taxon>Pseudomonadati</taxon>
        <taxon>Pseudomonadota</taxon>
        <taxon>Alphaproteobacteria</taxon>
        <taxon>Caulobacterales</taxon>
        <taxon>Caulobacteraceae</taxon>
        <taxon>Phenylobacterium</taxon>
    </lineage>
</organism>
<sequence length="264" mass="28530">MSTQSALLKVMSDAARKAARGLNRDFGELAELQVARKAPADFVSAADMKAEQVIFEALTKARPGYGFLGEERGMVEGSDKTHRWIVDPLDGTTNFLHAIPHFAINIALEREGAIVAAVTYNPVTNELFWAEKGKGCFVNDKRLRVAARKHMDEAVLATGIPFLGHGQHAKFLKELHQISQRVAGVRRFGSAALDLAWVAAGRYDGYWERDLKPWDLAAGLLLVTEAGGKVTDADGGSDILASGSIVASNLELHPQIASRLAAAK</sequence>
<evidence type="ECO:0000256" key="3">
    <source>
        <dbReference type="ARBA" id="ARBA00009759"/>
    </source>
</evidence>
<comment type="similarity">
    <text evidence="3 10">Belongs to the inositol monophosphatase superfamily.</text>
</comment>
<evidence type="ECO:0000313" key="12">
    <source>
        <dbReference type="Proteomes" id="UP000249524"/>
    </source>
</evidence>
<evidence type="ECO:0000256" key="4">
    <source>
        <dbReference type="ARBA" id="ARBA00013106"/>
    </source>
</evidence>
<dbReference type="FunFam" id="3.30.540.10:FF:000003">
    <property type="entry name" value="Inositol-1-monophosphatase"/>
    <property type="match status" value="1"/>
</dbReference>
<dbReference type="AlphaFoldDB" id="A0A328BLL5"/>
<dbReference type="Proteomes" id="UP000249524">
    <property type="component" value="Unassembled WGS sequence"/>
</dbReference>
<protein>
    <recommendedName>
        <fullName evidence="5 10">Inositol-1-monophosphatase</fullName>
        <ecNumber evidence="4 10">3.1.3.25</ecNumber>
    </recommendedName>
</protein>
<dbReference type="GO" id="GO:0008934">
    <property type="term" value="F:inositol monophosphate 1-phosphatase activity"/>
    <property type="evidence" value="ECO:0007669"/>
    <property type="project" value="InterPro"/>
</dbReference>
<evidence type="ECO:0000313" key="11">
    <source>
        <dbReference type="EMBL" id="RAK67575.1"/>
    </source>
</evidence>
<feature type="binding site" evidence="9">
    <location>
        <position position="215"/>
    </location>
    <ligand>
        <name>Mg(2+)</name>
        <dbReference type="ChEBI" id="CHEBI:18420"/>
        <label>1</label>
        <note>catalytic</note>
    </ligand>
</feature>
<dbReference type="PROSITE" id="PS00630">
    <property type="entry name" value="IMP_2"/>
    <property type="match status" value="1"/>
</dbReference>
<dbReference type="EC" id="3.1.3.25" evidence="4 10"/>
<comment type="cofactor">
    <cofactor evidence="2 9 10">
        <name>Mg(2+)</name>
        <dbReference type="ChEBI" id="CHEBI:18420"/>
    </cofactor>
</comment>
<dbReference type="EMBL" id="QFYS01000002">
    <property type="protein sequence ID" value="RAK67575.1"/>
    <property type="molecule type" value="Genomic_DNA"/>
</dbReference>
<dbReference type="FunFam" id="3.40.190.80:FF:000020">
    <property type="entry name" value="Fructose-1,6-bisphosphatase/inositol-1-monophosphatase"/>
    <property type="match status" value="1"/>
</dbReference>
<dbReference type="InterPro" id="IPR020583">
    <property type="entry name" value="Inositol_monoP_metal-BS"/>
</dbReference>
<feature type="binding site" evidence="9">
    <location>
        <position position="89"/>
    </location>
    <ligand>
        <name>Mg(2+)</name>
        <dbReference type="ChEBI" id="CHEBI:18420"/>
        <label>1</label>
        <note>catalytic</note>
    </ligand>
</feature>
<dbReference type="GO" id="GO:0046872">
    <property type="term" value="F:metal ion binding"/>
    <property type="evidence" value="ECO:0007669"/>
    <property type="project" value="UniProtKB-KW"/>
</dbReference>
<dbReference type="PRINTS" id="PR01959">
    <property type="entry name" value="SBIMPHPHTASE"/>
</dbReference>
<dbReference type="Pfam" id="PF00459">
    <property type="entry name" value="Inositol_P"/>
    <property type="match status" value="1"/>
</dbReference>
<evidence type="ECO:0000256" key="10">
    <source>
        <dbReference type="RuleBase" id="RU364068"/>
    </source>
</evidence>
<keyword evidence="6 9" id="KW-0479">Metal-binding</keyword>
<dbReference type="Gene3D" id="3.30.540.10">
    <property type="entry name" value="Fructose-1,6-Bisphosphatase, subunit A, domain 1"/>
    <property type="match status" value="1"/>
</dbReference>
<keyword evidence="12" id="KW-1185">Reference proteome</keyword>
<feature type="binding site" evidence="9">
    <location>
        <position position="87"/>
    </location>
    <ligand>
        <name>Mg(2+)</name>
        <dbReference type="ChEBI" id="CHEBI:18420"/>
        <label>1</label>
        <note>catalytic</note>
    </ligand>
</feature>
<dbReference type="GO" id="GO:0007165">
    <property type="term" value="P:signal transduction"/>
    <property type="evidence" value="ECO:0007669"/>
    <property type="project" value="TreeGrafter"/>
</dbReference>
<evidence type="ECO:0000256" key="2">
    <source>
        <dbReference type="ARBA" id="ARBA00001946"/>
    </source>
</evidence>
<evidence type="ECO:0000256" key="7">
    <source>
        <dbReference type="ARBA" id="ARBA00022801"/>
    </source>
</evidence>
<evidence type="ECO:0000256" key="9">
    <source>
        <dbReference type="PIRSR" id="PIRSR600760-2"/>
    </source>
</evidence>
<evidence type="ECO:0000256" key="8">
    <source>
        <dbReference type="ARBA" id="ARBA00022842"/>
    </source>
</evidence>
<dbReference type="InterPro" id="IPR022337">
    <property type="entry name" value="Inositol_monophosphatase_SuhB"/>
</dbReference>
<feature type="binding site" evidence="9">
    <location>
        <position position="70"/>
    </location>
    <ligand>
        <name>Mg(2+)</name>
        <dbReference type="ChEBI" id="CHEBI:18420"/>
        <label>1</label>
        <note>catalytic</note>
    </ligand>
</feature>
<keyword evidence="7 10" id="KW-0378">Hydrolase</keyword>
<dbReference type="InterPro" id="IPR000760">
    <property type="entry name" value="Inositol_monophosphatase-like"/>
</dbReference>
<accession>A0A328BLL5</accession>
<evidence type="ECO:0000256" key="5">
    <source>
        <dbReference type="ARBA" id="ARBA00019784"/>
    </source>
</evidence>
<gene>
    <name evidence="11" type="ORF">DJ019_06605</name>
</gene>
<name>A0A328BLL5_9CAUL</name>
<dbReference type="RefSeq" id="WP_111275185.1">
    <property type="nucleotide sequence ID" value="NZ_QFYS01000002.1"/>
</dbReference>
<dbReference type="CDD" id="cd01639">
    <property type="entry name" value="IMPase"/>
    <property type="match status" value="1"/>
</dbReference>
<dbReference type="InterPro" id="IPR033942">
    <property type="entry name" value="IMPase"/>
</dbReference>
<reference evidence="11 12" key="1">
    <citation type="submission" date="2018-05" db="EMBL/GenBank/DDBJ databases">
        <authorList>
            <person name="Lanie J.A."/>
            <person name="Ng W.-L."/>
            <person name="Kazmierczak K.M."/>
            <person name="Andrzejewski T.M."/>
            <person name="Davidsen T.M."/>
            <person name="Wayne K.J."/>
            <person name="Tettelin H."/>
            <person name="Glass J.I."/>
            <person name="Rusch D."/>
            <person name="Podicherti R."/>
            <person name="Tsui H.-C.T."/>
            <person name="Winkler M.E."/>
        </authorList>
    </citation>
    <scope>NUCLEOTIDE SEQUENCE [LARGE SCALE GENOMIC DNA]</scope>
    <source>
        <strain evidence="11 12">BUT-10</strain>
    </source>
</reference>
<comment type="catalytic activity">
    <reaction evidence="1 10">
        <text>a myo-inositol phosphate + H2O = myo-inositol + phosphate</text>
        <dbReference type="Rhea" id="RHEA:24056"/>
        <dbReference type="ChEBI" id="CHEBI:15377"/>
        <dbReference type="ChEBI" id="CHEBI:17268"/>
        <dbReference type="ChEBI" id="CHEBI:43474"/>
        <dbReference type="ChEBI" id="CHEBI:84139"/>
        <dbReference type="EC" id="3.1.3.25"/>
    </reaction>
</comment>
<feature type="binding site" evidence="9">
    <location>
        <position position="90"/>
    </location>
    <ligand>
        <name>Mg(2+)</name>
        <dbReference type="ChEBI" id="CHEBI:18420"/>
        <label>2</label>
    </ligand>
</feature>
<dbReference type="PRINTS" id="PR00377">
    <property type="entry name" value="IMPHPHTASES"/>
</dbReference>
<proteinExistence type="inferred from homology"/>
<dbReference type="OrthoDB" id="9785695at2"/>
<dbReference type="Gene3D" id="3.40.190.80">
    <property type="match status" value="1"/>
</dbReference>
<evidence type="ECO:0000256" key="6">
    <source>
        <dbReference type="ARBA" id="ARBA00022723"/>
    </source>
</evidence>
<dbReference type="PANTHER" id="PTHR20854:SF4">
    <property type="entry name" value="INOSITOL-1-MONOPHOSPHATASE-RELATED"/>
    <property type="match status" value="1"/>
</dbReference>
<evidence type="ECO:0000256" key="1">
    <source>
        <dbReference type="ARBA" id="ARBA00001033"/>
    </source>
</evidence>
<keyword evidence="8 9" id="KW-0460">Magnesium</keyword>
<dbReference type="GO" id="GO:0006020">
    <property type="term" value="P:inositol metabolic process"/>
    <property type="evidence" value="ECO:0007669"/>
    <property type="project" value="TreeGrafter"/>
</dbReference>
<dbReference type="SUPFAM" id="SSF56655">
    <property type="entry name" value="Carbohydrate phosphatase"/>
    <property type="match status" value="1"/>
</dbReference>
<dbReference type="PROSITE" id="PS00629">
    <property type="entry name" value="IMP_1"/>
    <property type="match status" value="1"/>
</dbReference>
<dbReference type="GO" id="GO:0046854">
    <property type="term" value="P:phosphatidylinositol phosphate biosynthetic process"/>
    <property type="evidence" value="ECO:0007669"/>
    <property type="project" value="InterPro"/>
</dbReference>
<dbReference type="PANTHER" id="PTHR20854">
    <property type="entry name" value="INOSITOL MONOPHOSPHATASE"/>
    <property type="match status" value="1"/>
</dbReference>
<comment type="caution">
    <text evidence="11">The sequence shown here is derived from an EMBL/GenBank/DDBJ whole genome shotgun (WGS) entry which is preliminary data.</text>
</comment>
<dbReference type="InterPro" id="IPR020550">
    <property type="entry name" value="Inositol_monophosphatase_CS"/>
</dbReference>